<name>A0A3N2CWQ9_9ACTN</name>
<comment type="caution">
    <text evidence="1">The sequence shown here is derived from an EMBL/GenBank/DDBJ whole genome shotgun (WGS) entry which is preliminary data.</text>
</comment>
<sequence length="160" mass="17533">MTRSLPSVRRGDVLRSVVEVLDRRLDGVLPQDVRGLDQAFADDLDLLGALTLRWHARLGAQLDRALDVPVADRPRAVALAWATTAEQMRGVRRLLDREAEHPRSPEVRRLLERSTAAEHGLLARAAGVPLASVNGRTLLAEGRALVRPALADRIRALVPA</sequence>
<dbReference type="Proteomes" id="UP000281738">
    <property type="component" value="Unassembled WGS sequence"/>
</dbReference>
<keyword evidence="2" id="KW-1185">Reference proteome</keyword>
<reference evidence="1 2" key="1">
    <citation type="submission" date="2018-11" db="EMBL/GenBank/DDBJ databases">
        <title>Sequencing the genomes of 1000 actinobacteria strains.</title>
        <authorList>
            <person name="Klenk H.-P."/>
        </authorList>
    </citation>
    <scope>NUCLEOTIDE SEQUENCE [LARGE SCALE GENOMIC DNA]</scope>
    <source>
        <strain evidence="1 2">DSM 12652</strain>
    </source>
</reference>
<dbReference type="EMBL" id="RKHO01000001">
    <property type="protein sequence ID" value="ROR91987.1"/>
    <property type="molecule type" value="Genomic_DNA"/>
</dbReference>
<protein>
    <submittedName>
        <fullName evidence="1">Uncharacterized protein</fullName>
    </submittedName>
</protein>
<evidence type="ECO:0000313" key="1">
    <source>
        <dbReference type="EMBL" id="ROR91987.1"/>
    </source>
</evidence>
<dbReference type="OrthoDB" id="3773711at2"/>
<accession>A0A3N2CWQ9</accession>
<evidence type="ECO:0000313" key="2">
    <source>
        <dbReference type="Proteomes" id="UP000281738"/>
    </source>
</evidence>
<organism evidence="1 2">
    <name type="scientific">Nocardioides aurantiacus</name>
    <dbReference type="NCBI Taxonomy" id="86796"/>
    <lineage>
        <taxon>Bacteria</taxon>
        <taxon>Bacillati</taxon>
        <taxon>Actinomycetota</taxon>
        <taxon>Actinomycetes</taxon>
        <taxon>Propionibacteriales</taxon>
        <taxon>Nocardioidaceae</taxon>
        <taxon>Nocardioides</taxon>
    </lineage>
</organism>
<gene>
    <name evidence="1" type="ORF">EDD33_2868</name>
</gene>
<dbReference type="RefSeq" id="WP_123391605.1">
    <property type="nucleotide sequence ID" value="NZ_RKHO01000001.1"/>
</dbReference>
<proteinExistence type="predicted"/>
<dbReference type="AlphaFoldDB" id="A0A3N2CWQ9"/>